<name>A0AAV2YZL0_9STRA</name>
<sequence length="65" mass="7684">MGKRKARNQDPDWSESSEDVTKHSGKFDQLRRSLWQSILKSNRLVNLIRNEIPDARDHFETPFNS</sequence>
<dbReference type="Proteomes" id="UP001146120">
    <property type="component" value="Unassembled WGS sequence"/>
</dbReference>
<gene>
    <name evidence="2" type="ORF">N0F65_004004</name>
</gene>
<reference evidence="2" key="2">
    <citation type="journal article" date="2023" name="Microbiol Resour">
        <title>Decontamination and Annotation of the Draft Genome Sequence of the Oomycete Lagenidium giganteum ARSEF 373.</title>
        <authorList>
            <person name="Morgan W.R."/>
            <person name="Tartar A."/>
        </authorList>
    </citation>
    <scope>NUCLEOTIDE SEQUENCE</scope>
    <source>
        <strain evidence="2">ARSEF 373</strain>
    </source>
</reference>
<evidence type="ECO:0000313" key="3">
    <source>
        <dbReference type="Proteomes" id="UP001146120"/>
    </source>
</evidence>
<comment type="caution">
    <text evidence="2">The sequence shown here is derived from an EMBL/GenBank/DDBJ whole genome shotgun (WGS) entry which is preliminary data.</text>
</comment>
<organism evidence="2 3">
    <name type="scientific">Lagenidium giganteum</name>
    <dbReference type="NCBI Taxonomy" id="4803"/>
    <lineage>
        <taxon>Eukaryota</taxon>
        <taxon>Sar</taxon>
        <taxon>Stramenopiles</taxon>
        <taxon>Oomycota</taxon>
        <taxon>Peronosporomycetes</taxon>
        <taxon>Pythiales</taxon>
        <taxon>Pythiaceae</taxon>
    </lineage>
</organism>
<feature type="region of interest" description="Disordered" evidence="1">
    <location>
        <begin position="1"/>
        <end position="25"/>
    </location>
</feature>
<dbReference type="AlphaFoldDB" id="A0AAV2YZL0"/>
<protein>
    <submittedName>
        <fullName evidence="2">Uncharacterized protein</fullName>
    </submittedName>
</protein>
<evidence type="ECO:0000313" key="2">
    <source>
        <dbReference type="EMBL" id="DAZ98788.1"/>
    </source>
</evidence>
<keyword evidence="3" id="KW-1185">Reference proteome</keyword>
<evidence type="ECO:0000256" key="1">
    <source>
        <dbReference type="SAM" id="MobiDB-lite"/>
    </source>
</evidence>
<dbReference type="EMBL" id="DAKRPA010000097">
    <property type="protein sequence ID" value="DAZ98788.1"/>
    <property type="molecule type" value="Genomic_DNA"/>
</dbReference>
<accession>A0AAV2YZL0</accession>
<proteinExistence type="predicted"/>
<reference evidence="2" key="1">
    <citation type="submission" date="2022-11" db="EMBL/GenBank/DDBJ databases">
        <authorList>
            <person name="Morgan W.R."/>
            <person name="Tartar A."/>
        </authorList>
    </citation>
    <scope>NUCLEOTIDE SEQUENCE</scope>
    <source>
        <strain evidence="2">ARSEF 373</strain>
    </source>
</reference>